<accession>A0ABP8FV78</accession>
<dbReference type="RefSeq" id="WP_344978963.1">
    <property type="nucleotide sequence ID" value="NZ_BAABFN010000005.1"/>
</dbReference>
<sequence>MKEVTITPLPVINKDDRGSTLKVPNDRTGNFILCYRKAGTSSGRHYHTGKSPYKDPEVLYLLSGTALFRWYALEEGPEAMRQQEVNAPARVAVPVNVWHELQALTDCSFWEMNSLEDVQEDSVRIEYKS</sequence>
<dbReference type="InterPro" id="IPR014710">
    <property type="entry name" value="RmlC-like_jellyroll"/>
</dbReference>
<dbReference type="InterPro" id="IPR011051">
    <property type="entry name" value="RmlC_Cupin_sf"/>
</dbReference>
<dbReference type="Proteomes" id="UP001501207">
    <property type="component" value="Unassembled WGS sequence"/>
</dbReference>
<comment type="caution">
    <text evidence="1">The sequence shown here is derived from an EMBL/GenBank/DDBJ whole genome shotgun (WGS) entry which is preliminary data.</text>
</comment>
<evidence type="ECO:0008006" key="3">
    <source>
        <dbReference type="Google" id="ProtNLM"/>
    </source>
</evidence>
<dbReference type="Gene3D" id="2.60.120.10">
    <property type="entry name" value="Jelly Rolls"/>
    <property type="match status" value="1"/>
</dbReference>
<evidence type="ECO:0000313" key="2">
    <source>
        <dbReference type="Proteomes" id="UP001501207"/>
    </source>
</evidence>
<name>A0ABP8FV78_9BACT</name>
<reference evidence="2" key="1">
    <citation type="journal article" date="2019" name="Int. J. Syst. Evol. Microbiol.">
        <title>The Global Catalogue of Microorganisms (GCM) 10K type strain sequencing project: providing services to taxonomists for standard genome sequencing and annotation.</title>
        <authorList>
            <consortium name="The Broad Institute Genomics Platform"/>
            <consortium name="The Broad Institute Genome Sequencing Center for Infectious Disease"/>
            <person name="Wu L."/>
            <person name="Ma J."/>
        </authorList>
    </citation>
    <scope>NUCLEOTIDE SEQUENCE [LARGE SCALE GENOMIC DNA]</scope>
    <source>
        <strain evidence="2">JCM 17664</strain>
    </source>
</reference>
<dbReference type="SUPFAM" id="SSF51182">
    <property type="entry name" value="RmlC-like cupins"/>
    <property type="match status" value="1"/>
</dbReference>
<proteinExistence type="predicted"/>
<dbReference type="CDD" id="cd02208">
    <property type="entry name" value="cupin_RmlC-like"/>
    <property type="match status" value="1"/>
</dbReference>
<dbReference type="EMBL" id="BAABFN010000005">
    <property type="protein sequence ID" value="GAA4311669.1"/>
    <property type="molecule type" value="Genomic_DNA"/>
</dbReference>
<keyword evidence="2" id="KW-1185">Reference proteome</keyword>
<protein>
    <recommendedName>
        <fullName evidence="3">Cupin domain-containing protein</fullName>
    </recommendedName>
</protein>
<organism evidence="1 2">
    <name type="scientific">Compostibacter hankyongensis</name>
    <dbReference type="NCBI Taxonomy" id="1007089"/>
    <lineage>
        <taxon>Bacteria</taxon>
        <taxon>Pseudomonadati</taxon>
        <taxon>Bacteroidota</taxon>
        <taxon>Chitinophagia</taxon>
        <taxon>Chitinophagales</taxon>
        <taxon>Chitinophagaceae</taxon>
        <taxon>Compostibacter</taxon>
    </lineage>
</organism>
<gene>
    <name evidence="1" type="ORF">GCM10023143_20840</name>
</gene>
<evidence type="ECO:0000313" key="1">
    <source>
        <dbReference type="EMBL" id="GAA4311669.1"/>
    </source>
</evidence>